<keyword evidence="1" id="KW-1133">Transmembrane helix</keyword>
<dbReference type="Proteomes" id="UP000008152">
    <property type="component" value="Chromosome I"/>
</dbReference>
<feature type="transmembrane region" description="Helical" evidence="1">
    <location>
        <begin position="33"/>
        <end position="57"/>
    </location>
</feature>
<keyword evidence="4" id="KW-0614">Plasmid</keyword>
<geneLocation type="plasmid" evidence="4 5">
    <name>pVIBHAR</name>
</geneLocation>
<dbReference type="EMBL" id="CP000791">
    <property type="protein sequence ID" value="ABU75046.1"/>
    <property type="molecule type" value="Genomic_DNA"/>
</dbReference>
<dbReference type="RefSeq" id="WP_011998818.1">
    <property type="nucleotide sequence ID" value="NC_009777.1"/>
</dbReference>
<gene>
    <name evidence="2" type="ordered locus">VIBHAR_01498</name>
    <name evidence="3" type="ordered locus">VIBHAR_02581</name>
    <name evidence="4" type="ordered locus">VIBHAR_p08199</name>
</gene>
<dbReference type="KEGG" id="vha:VIBHAR_p08199"/>
<evidence type="ECO:0000313" key="4">
    <source>
        <dbReference type="EMBL" id="ABU75046.1"/>
    </source>
</evidence>
<dbReference type="PATRIC" id="fig|338187.25.peg.123"/>
<evidence type="ECO:0000313" key="5">
    <source>
        <dbReference type="Proteomes" id="UP000008152"/>
    </source>
</evidence>
<reference evidence="2 5" key="1">
    <citation type="submission" date="2007-08" db="EMBL/GenBank/DDBJ databases">
        <authorList>
            <consortium name="The Vibrio harveyi Genome Sequencing Project"/>
            <person name="Bassler B."/>
            <person name="Clifton S.W."/>
            <person name="Fulton L."/>
            <person name="Delehaunty K."/>
            <person name="Fronick C."/>
            <person name="Harrison M."/>
            <person name="Markivic C."/>
            <person name="Fulton R."/>
            <person name="Tin-Wollam A.-M."/>
            <person name="Shah N."/>
            <person name="Pepin K."/>
            <person name="Nash W."/>
            <person name="Thiruvilangam P."/>
            <person name="Bhonagiri V."/>
            <person name="Waters C."/>
            <person name="Tu K.C."/>
            <person name="Irgon J."/>
            <person name="Wilson R.K."/>
        </authorList>
    </citation>
    <scope>NUCLEOTIDE SEQUENCE [LARGE SCALE GENOMIC DNA]</scope>
    <source>
        <strain evidence="2">ATCC BAA-1116</strain>
        <strain evidence="5">ATCC BAA-1116 / BB120</strain>
        <plasmid evidence="4 5">pVIBHAR</plasmid>
    </source>
</reference>
<name>A7MV40_VIBC1</name>
<proteinExistence type="predicted"/>
<evidence type="ECO:0000313" key="2">
    <source>
        <dbReference type="EMBL" id="ABU70468.1"/>
    </source>
</evidence>
<evidence type="ECO:0000313" key="3">
    <source>
        <dbReference type="EMBL" id="ABU71542.1"/>
    </source>
</evidence>
<dbReference type="KEGG" id="vha:VIBHAR_01498"/>
<accession>A7MV40</accession>
<evidence type="ECO:0000256" key="1">
    <source>
        <dbReference type="SAM" id="Phobius"/>
    </source>
</evidence>
<dbReference type="KEGG" id="vha:VIBHAR_02581"/>
<protein>
    <submittedName>
        <fullName evidence="2">Uncharacterized protein</fullName>
    </submittedName>
</protein>
<dbReference type="Proteomes" id="UP000008152">
    <property type="component" value="Plasmid pVIBHAR"/>
</dbReference>
<dbReference type="EMBL" id="CP000789">
    <property type="protein sequence ID" value="ABU70468.1"/>
    <property type="molecule type" value="Genomic_DNA"/>
</dbReference>
<keyword evidence="1" id="KW-0472">Membrane</keyword>
<dbReference type="AlphaFoldDB" id="A7MV40"/>
<sequence length="65" mass="7178">MIKRPFALVQILAVAFVLTKVTQNSSFAQEHQIVVTISIALISVAWAALSGMIWDMLKGSLYVEK</sequence>
<organism evidence="2 5">
    <name type="scientific">Vibrio campbellii (strain ATCC BAA-1116)</name>
    <dbReference type="NCBI Taxonomy" id="2902295"/>
    <lineage>
        <taxon>Bacteria</taxon>
        <taxon>Pseudomonadati</taxon>
        <taxon>Pseudomonadota</taxon>
        <taxon>Gammaproteobacteria</taxon>
        <taxon>Vibrionales</taxon>
        <taxon>Vibrionaceae</taxon>
        <taxon>Vibrio</taxon>
    </lineage>
</organism>
<dbReference type="EMBL" id="CP000789">
    <property type="protein sequence ID" value="ABU71542.1"/>
    <property type="molecule type" value="Genomic_DNA"/>
</dbReference>
<keyword evidence="1" id="KW-0812">Transmembrane</keyword>